<dbReference type="EMBL" id="JAATVY010000016">
    <property type="protein sequence ID" value="NJC72086.1"/>
    <property type="molecule type" value="Genomic_DNA"/>
</dbReference>
<dbReference type="PANTHER" id="PTHR33495:SF2">
    <property type="entry name" value="ANTI-SIGMA FACTOR ANTAGONIST TM_1081-RELATED"/>
    <property type="match status" value="1"/>
</dbReference>
<dbReference type="NCBIfam" id="TIGR00377">
    <property type="entry name" value="ant_ant_sig"/>
    <property type="match status" value="1"/>
</dbReference>
<comment type="caution">
    <text evidence="4">The sequence shown here is derived from an EMBL/GenBank/DDBJ whole genome shotgun (WGS) entry which is preliminary data.</text>
</comment>
<accession>A0ABX0Y1X1</accession>
<dbReference type="InterPro" id="IPR003658">
    <property type="entry name" value="Anti-sigma_ant"/>
</dbReference>
<evidence type="ECO:0000256" key="1">
    <source>
        <dbReference type="ARBA" id="ARBA00009013"/>
    </source>
</evidence>
<dbReference type="PANTHER" id="PTHR33495">
    <property type="entry name" value="ANTI-SIGMA FACTOR ANTAGONIST TM_1081-RELATED-RELATED"/>
    <property type="match status" value="1"/>
</dbReference>
<evidence type="ECO:0000313" key="4">
    <source>
        <dbReference type="EMBL" id="NJC72086.1"/>
    </source>
</evidence>
<evidence type="ECO:0000313" key="5">
    <source>
        <dbReference type="Proteomes" id="UP000722989"/>
    </source>
</evidence>
<gene>
    <name evidence="4" type="ORF">HC031_20540</name>
</gene>
<dbReference type="CDD" id="cd07043">
    <property type="entry name" value="STAS_anti-anti-sigma_factors"/>
    <property type="match status" value="1"/>
</dbReference>
<dbReference type="Pfam" id="PF01740">
    <property type="entry name" value="STAS"/>
    <property type="match status" value="1"/>
</dbReference>
<dbReference type="InterPro" id="IPR036513">
    <property type="entry name" value="STAS_dom_sf"/>
</dbReference>
<reference evidence="4 5" key="1">
    <citation type="submission" date="2020-03" db="EMBL/GenBank/DDBJ databases">
        <title>WGS of the type strain of Planosporangium spp.</title>
        <authorList>
            <person name="Thawai C."/>
        </authorList>
    </citation>
    <scope>NUCLEOTIDE SEQUENCE [LARGE SCALE GENOMIC DNA]</scope>
    <source>
        <strain evidence="4 5">TBRC 5610</strain>
    </source>
</reference>
<feature type="domain" description="STAS" evidence="3">
    <location>
        <begin position="9"/>
        <end position="120"/>
    </location>
</feature>
<name>A0ABX0Y1X1_9ACTN</name>
<comment type="similarity">
    <text evidence="1 2">Belongs to the anti-sigma-factor antagonist family.</text>
</comment>
<dbReference type="InterPro" id="IPR002645">
    <property type="entry name" value="STAS_dom"/>
</dbReference>
<keyword evidence="5" id="KW-1185">Reference proteome</keyword>
<dbReference type="PROSITE" id="PS50801">
    <property type="entry name" value="STAS"/>
    <property type="match status" value="1"/>
</dbReference>
<dbReference type="RefSeq" id="WP_167927001.1">
    <property type="nucleotide sequence ID" value="NZ_JAATVY010000016.1"/>
</dbReference>
<evidence type="ECO:0000256" key="2">
    <source>
        <dbReference type="RuleBase" id="RU003749"/>
    </source>
</evidence>
<sequence length="120" mass="12942">MGWRLALTFTQRVRADGAGLVVSLHGEMDADGSDSFERATQRLIAQRRPRLLHIDLADLRFLDSAGVSAIVRLWRLARRERCSLRVVNPTGAVRRALEMTGALAIVGGGSASAPPPGPTL</sequence>
<dbReference type="SUPFAM" id="SSF52091">
    <property type="entry name" value="SpoIIaa-like"/>
    <property type="match status" value="1"/>
</dbReference>
<evidence type="ECO:0000259" key="3">
    <source>
        <dbReference type="PROSITE" id="PS50801"/>
    </source>
</evidence>
<dbReference type="Gene3D" id="3.30.750.24">
    <property type="entry name" value="STAS domain"/>
    <property type="match status" value="1"/>
</dbReference>
<organism evidence="4 5">
    <name type="scientific">Planosporangium thailandense</name>
    <dbReference type="NCBI Taxonomy" id="765197"/>
    <lineage>
        <taxon>Bacteria</taxon>
        <taxon>Bacillati</taxon>
        <taxon>Actinomycetota</taxon>
        <taxon>Actinomycetes</taxon>
        <taxon>Micromonosporales</taxon>
        <taxon>Micromonosporaceae</taxon>
        <taxon>Planosporangium</taxon>
    </lineage>
</organism>
<dbReference type="Proteomes" id="UP000722989">
    <property type="component" value="Unassembled WGS sequence"/>
</dbReference>
<proteinExistence type="inferred from homology"/>
<protein>
    <recommendedName>
        <fullName evidence="2">Anti-sigma factor antagonist</fullName>
    </recommendedName>
</protein>